<dbReference type="GO" id="GO:0007165">
    <property type="term" value="P:signal transduction"/>
    <property type="evidence" value="ECO:0007669"/>
    <property type="project" value="InterPro"/>
</dbReference>
<keyword evidence="3" id="KW-0418">Kinase</keyword>
<sequence length="303" mass="34144">MKTSIRTKFILGMVFLFIIILVLLGFSAFYLNKLSTKTGAILKENYVSVVYAREMTKGLTNINQELATSFLMNRTVDSLSVNNELSSVSQMLQLEINNITEPGEDKLASNIENGIKEYRQSVEKYIKSPGQVELVLQLQKGFVTLNQQLEVLSQMNGKAIEVKSDDAKVSAKKALAQMTILGSLCFLIAFSFTYSFASYFNERFSQLYMGIKEISSNNFGQRLYFDGTDEFYEISLVFNEMAEKLHESNPKMSVPLADDFENDASSDDLWELKTVLAQMKSLEEQAKEVISKIESGTDLKMNG</sequence>
<keyword evidence="1" id="KW-0812">Transmembrane</keyword>
<dbReference type="InterPro" id="IPR003660">
    <property type="entry name" value="HAMP_dom"/>
</dbReference>
<accession>A0A5K7SCR3</accession>
<dbReference type="Gene3D" id="6.10.340.10">
    <property type="match status" value="1"/>
</dbReference>
<keyword evidence="1" id="KW-0472">Membrane</keyword>
<evidence type="ECO:0000313" key="4">
    <source>
        <dbReference type="Proteomes" id="UP001193389"/>
    </source>
</evidence>
<dbReference type="AlphaFoldDB" id="A0A5K7SCR3"/>
<keyword evidence="1" id="KW-1133">Transmembrane helix</keyword>
<dbReference type="CDD" id="cd06225">
    <property type="entry name" value="HAMP"/>
    <property type="match status" value="1"/>
</dbReference>
<evidence type="ECO:0000313" key="3">
    <source>
        <dbReference type="EMBL" id="BBE19064.1"/>
    </source>
</evidence>
<evidence type="ECO:0000256" key="1">
    <source>
        <dbReference type="SAM" id="Phobius"/>
    </source>
</evidence>
<dbReference type="GO" id="GO:0016020">
    <property type="term" value="C:membrane"/>
    <property type="evidence" value="ECO:0007669"/>
    <property type="project" value="InterPro"/>
</dbReference>
<dbReference type="Pfam" id="PF00672">
    <property type="entry name" value="HAMP"/>
    <property type="match status" value="1"/>
</dbReference>
<dbReference type="RefSeq" id="WP_318347337.1">
    <property type="nucleotide sequence ID" value="NZ_AP018694.1"/>
</dbReference>
<dbReference type="KEGG" id="anf:AQPE_3237"/>
<feature type="transmembrane region" description="Helical" evidence="1">
    <location>
        <begin position="180"/>
        <end position="200"/>
    </location>
</feature>
<organism evidence="3 4">
    <name type="scientific">Aquipluma nitroreducens</name>
    <dbReference type="NCBI Taxonomy" id="2010828"/>
    <lineage>
        <taxon>Bacteria</taxon>
        <taxon>Pseudomonadati</taxon>
        <taxon>Bacteroidota</taxon>
        <taxon>Bacteroidia</taxon>
        <taxon>Marinilabiliales</taxon>
        <taxon>Prolixibacteraceae</taxon>
        <taxon>Aquipluma</taxon>
    </lineage>
</organism>
<reference evidence="3" key="1">
    <citation type="journal article" date="2020" name="Int. J. Syst. Evol. Microbiol.">
        <title>Aquipluma nitroreducens gen. nov. sp. nov., a novel facultatively anaerobic bacterium isolated from a freshwater lake.</title>
        <authorList>
            <person name="Watanabe M."/>
            <person name="Kojima H."/>
            <person name="Fukui M."/>
        </authorList>
    </citation>
    <scope>NUCLEOTIDE SEQUENCE</scope>
    <source>
        <strain evidence="3">MeG22</strain>
    </source>
</reference>
<evidence type="ECO:0000259" key="2">
    <source>
        <dbReference type="Pfam" id="PF00672"/>
    </source>
</evidence>
<feature type="domain" description="HAMP" evidence="2">
    <location>
        <begin position="207"/>
        <end position="247"/>
    </location>
</feature>
<protein>
    <submittedName>
        <fullName evidence="3">Sensory box histidine kinase</fullName>
    </submittedName>
</protein>
<name>A0A5K7SCR3_9BACT</name>
<gene>
    <name evidence="3" type="ORF">AQPE_3237</name>
</gene>
<keyword evidence="4" id="KW-1185">Reference proteome</keyword>
<feature type="transmembrane region" description="Helical" evidence="1">
    <location>
        <begin position="9"/>
        <end position="31"/>
    </location>
</feature>
<proteinExistence type="predicted"/>
<keyword evidence="3" id="KW-0808">Transferase</keyword>
<dbReference type="Proteomes" id="UP001193389">
    <property type="component" value="Chromosome"/>
</dbReference>
<dbReference type="EMBL" id="AP018694">
    <property type="protein sequence ID" value="BBE19064.1"/>
    <property type="molecule type" value="Genomic_DNA"/>
</dbReference>
<dbReference type="GO" id="GO:0016301">
    <property type="term" value="F:kinase activity"/>
    <property type="evidence" value="ECO:0007669"/>
    <property type="project" value="UniProtKB-KW"/>
</dbReference>